<evidence type="ECO:0008006" key="4">
    <source>
        <dbReference type="Google" id="ProtNLM"/>
    </source>
</evidence>
<dbReference type="Proteomes" id="UP000505210">
    <property type="component" value="Chromosome"/>
</dbReference>
<sequence>MRRSPATPSQSSSSTPLHPALQAIFENLDLRLEDELARYRRQQGRRGIAPVLQGNRRADSLTAQAEARSLPARWNEASRGAAESRPYLQLAPDAARNTDSHSPLPDLGYAPEPQARSELLLGGAIAPQMAPPAADYGAVPLHPQHDHDLYPTAKPADEPDDYLESSEYLLRNLAEDERDLRASQQEPGMLQSLLTPLGIGSMILLLLSSLSFGYLVMNPAGLSVIGLGEAARRTADGSSPGANAGADGSLTADAGAGNSAISPDLSAQEFPEVNLDTLSTLPSGRTAILEPSAEADSSSEPPVLSGSPLPAEAPTAPAEASTTEPVAPAQPAARSTPSSPTPPRPASRPSAPARSQPAASSRSESRPAATAAAPAPRASASSATSRAAEPAPRPVPSAEPAAPQDVATAPRQPAIAPSPAAPSSNRYYVVVDFSGDRSLEQAREVVGDAWVRNFDNGAKIQLGVFGDAASARDLAASLQQQGLPAQVYQP</sequence>
<name>A0A6M8B427_9CYAN</name>
<reference evidence="2 3" key="1">
    <citation type="submission" date="2020-05" db="EMBL/GenBank/DDBJ databases">
        <title>Complete genome sequence of of a novel Thermoleptolyngbya strain isolated from hot springs of Ganzi, Sichuan China.</title>
        <authorList>
            <person name="Tang J."/>
            <person name="Daroch M."/>
            <person name="Li L."/>
            <person name="Waleron K."/>
            <person name="Waleron M."/>
            <person name="Waleron M."/>
        </authorList>
    </citation>
    <scope>NUCLEOTIDE SEQUENCE [LARGE SCALE GENOMIC DNA]</scope>
    <source>
        <strain evidence="2 3">PKUAC-SCTA183</strain>
    </source>
</reference>
<feature type="compositionally biased region" description="Low complexity" evidence="1">
    <location>
        <begin position="409"/>
        <end position="424"/>
    </location>
</feature>
<gene>
    <name evidence="2" type="ORF">HPC62_06775</name>
</gene>
<keyword evidence="3" id="KW-1185">Reference proteome</keyword>
<feature type="compositionally biased region" description="Low complexity" evidence="1">
    <location>
        <begin position="347"/>
        <end position="390"/>
    </location>
</feature>
<evidence type="ECO:0000256" key="1">
    <source>
        <dbReference type="SAM" id="MobiDB-lite"/>
    </source>
</evidence>
<organism evidence="2 3">
    <name type="scientific">Thermoleptolyngbya sichuanensis A183</name>
    <dbReference type="NCBI Taxonomy" id="2737172"/>
    <lineage>
        <taxon>Bacteria</taxon>
        <taxon>Bacillati</taxon>
        <taxon>Cyanobacteriota</taxon>
        <taxon>Cyanophyceae</taxon>
        <taxon>Oculatellales</taxon>
        <taxon>Oculatellaceae</taxon>
        <taxon>Thermoleptolyngbya</taxon>
        <taxon>Thermoleptolyngbya sichuanensis</taxon>
    </lineage>
</organism>
<feature type="compositionally biased region" description="Low complexity" evidence="1">
    <location>
        <begin position="291"/>
        <end position="338"/>
    </location>
</feature>
<dbReference type="RefSeq" id="WP_172354321.1">
    <property type="nucleotide sequence ID" value="NZ_CP053661.1"/>
</dbReference>
<feature type="compositionally biased region" description="Low complexity" evidence="1">
    <location>
        <begin position="1"/>
        <end position="16"/>
    </location>
</feature>
<dbReference type="AlphaFoldDB" id="A0A6M8B427"/>
<feature type="region of interest" description="Disordered" evidence="1">
    <location>
        <begin position="233"/>
        <end position="263"/>
    </location>
</feature>
<protein>
    <recommendedName>
        <fullName evidence="4">SPOR domain-containing protein</fullName>
    </recommendedName>
</protein>
<feature type="region of interest" description="Disordered" evidence="1">
    <location>
        <begin position="1"/>
        <end position="20"/>
    </location>
</feature>
<dbReference type="KEGG" id="theu:HPC62_06775"/>
<evidence type="ECO:0000313" key="2">
    <source>
        <dbReference type="EMBL" id="QKD81939.1"/>
    </source>
</evidence>
<proteinExistence type="predicted"/>
<evidence type="ECO:0000313" key="3">
    <source>
        <dbReference type="Proteomes" id="UP000505210"/>
    </source>
</evidence>
<feature type="region of interest" description="Disordered" evidence="1">
    <location>
        <begin position="291"/>
        <end position="426"/>
    </location>
</feature>
<dbReference type="EMBL" id="CP053661">
    <property type="protein sequence ID" value="QKD81939.1"/>
    <property type="molecule type" value="Genomic_DNA"/>
</dbReference>
<accession>A0A6M8B427</accession>